<organism evidence="1">
    <name type="scientific">Tanacetum cinerariifolium</name>
    <name type="common">Dalmatian daisy</name>
    <name type="synonym">Chrysanthemum cinerariifolium</name>
    <dbReference type="NCBI Taxonomy" id="118510"/>
    <lineage>
        <taxon>Eukaryota</taxon>
        <taxon>Viridiplantae</taxon>
        <taxon>Streptophyta</taxon>
        <taxon>Embryophyta</taxon>
        <taxon>Tracheophyta</taxon>
        <taxon>Spermatophyta</taxon>
        <taxon>Magnoliopsida</taxon>
        <taxon>eudicotyledons</taxon>
        <taxon>Gunneridae</taxon>
        <taxon>Pentapetalae</taxon>
        <taxon>asterids</taxon>
        <taxon>campanulids</taxon>
        <taxon>Asterales</taxon>
        <taxon>Asteraceae</taxon>
        <taxon>Asteroideae</taxon>
        <taxon>Anthemideae</taxon>
        <taxon>Anthemidinae</taxon>
        <taxon>Tanacetum</taxon>
    </lineage>
</organism>
<dbReference type="AlphaFoldDB" id="A0A699TDT3"/>
<proteinExistence type="predicted"/>
<feature type="non-terminal residue" evidence="1">
    <location>
        <position position="1"/>
    </location>
</feature>
<gene>
    <name evidence="1" type="ORF">Tci_879537</name>
</gene>
<reference evidence="1" key="1">
    <citation type="journal article" date="2019" name="Sci. Rep.">
        <title>Draft genome of Tanacetum cinerariifolium, the natural source of mosquito coil.</title>
        <authorList>
            <person name="Yamashiro T."/>
            <person name="Shiraishi A."/>
            <person name="Satake H."/>
            <person name="Nakayama K."/>
        </authorList>
    </citation>
    <scope>NUCLEOTIDE SEQUENCE</scope>
</reference>
<comment type="caution">
    <text evidence="1">The sequence shown here is derived from an EMBL/GenBank/DDBJ whole genome shotgun (WGS) entry which is preliminary data.</text>
</comment>
<accession>A0A699TDT3</accession>
<evidence type="ECO:0000313" key="1">
    <source>
        <dbReference type="EMBL" id="GFD07568.1"/>
    </source>
</evidence>
<name>A0A699TDT3_TANCI</name>
<dbReference type="EMBL" id="BKCJ011232288">
    <property type="protein sequence ID" value="GFD07568.1"/>
    <property type="molecule type" value="Genomic_DNA"/>
</dbReference>
<protein>
    <submittedName>
        <fullName evidence="1">Uncharacterized protein</fullName>
    </submittedName>
</protein>
<sequence>ADVAFIDFGLGVAGAKGMRIAARRGRVVPFAGMNEEAGREVPVVGLVLDGRAQHQLNSFV</sequence>